<dbReference type="EMBL" id="LAZR01001355">
    <property type="protein sequence ID" value="KKN45978.1"/>
    <property type="molecule type" value="Genomic_DNA"/>
</dbReference>
<dbReference type="GO" id="GO:0019323">
    <property type="term" value="P:pentose catabolic process"/>
    <property type="evidence" value="ECO:0007669"/>
    <property type="project" value="TreeGrafter"/>
</dbReference>
<evidence type="ECO:0000259" key="3">
    <source>
        <dbReference type="SMART" id="SM01007"/>
    </source>
</evidence>
<dbReference type="Gene3D" id="3.40.225.10">
    <property type="entry name" value="Class II aldolase/adducin N-terminal domain"/>
    <property type="match status" value="1"/>
</dbReference>
<comment type="caution">
    <text evidence="4">The sequence shown here is derived from an EMBL/GenBank/DDBJ whole genome shotgun (WGS) entry which is preliminary data.</text>
</comment>
<accession>A0A0F9TX49</accession>
<sequence>MKANLTQLKNDLVQHYRWLRQYGCNDSHSGNASFRWHDEIWITPTGCCADTLQSDDLVNCDINGEMGSGASLDARLHIEVYRNNAKAQAVFHSHGPHAIAFTLNGKDFVPVDFEGQYYFPVVPVISIDYDRYIELSPSAVAERLAEYKVTIVRGHGVYTCGETINLAYKWSCSVELSAKIALLDANNASR</sequence>
<dbReference type="InterPro" id="IPR036409">
    <property type="entry name" value="Aldolase_II/adducin_N_sf"/>
</dbReference>
<proteinExistence type="predicted"/>
<evidence type="ECO:0000313" key="4">
    <source>
        <dbReference type="EMBL" id="KKN45978.1"/>
    </source>
</evidence>
<evidence type="ECO:0000256" key="1">
    <source>
        <dbReference type="ARBA" id="ARBA00022723"/>
    </source>
</evidence>
<protein>
    <recommendedName>
        <fullName evidence="3">Class II aldolase/adducin N-terminal domain-containing protein</fullName>
    </recommendedName>
</protein>
<dbReference type="SUPFAM" id="SSF53639">
    <property type="entry name" value="AraD/HMP-PK domain-like"/>
    <property type="match status" value="1"/>
</dbReference>
<keyword evidence="1" id="KW-0479">Metal-binding</keyword>
<dbReference type="GO" id="GO:0005829">
    <property type="term" value="C:cytosol"/>
    <property type="evidence" value="ECO:0007669"/>
    <property type="project" value="TreeGrafter"/>
</dbReference>
<organism evidence="4">
    <name type="scientific">marine sediment metagenome</name>
    <dbReference type="NCBI Taxonomy" id="412755"/>
    <lineage>
        <taxon>unclassified sequences</taxon>
        <taxon>metagenomes</taxon>
        <taxon>ecological metagenomes</taxon>
    </lineage>
</organism>
<dbReference type="InterPro" id="IPR050197">
    <property type="entry name" value="Aldolase_class_II_sugar_metab"/>
</dbReference>
<dbReference type="Pfam" id="PF00596">
    <property type="entry name" value="Aldolase_II"/>
    <property type="match status" value="1"/>
</dbReference>
<gene>
    <name evidence="4" type="ORF">LCGC14_0677670</name>
</gene>
<feature type="domain" description="Class II aldolase/adducin N-terminal" evidence="3">
    <location>
        <begin position="10"/>
        <end position="182"/>
    </location>
</feature>
<evidence type="ECO:0000256" key="2">
    <source>
        <dbReference type="ARBA" id="ARBA00023239"/>
    </source>
</evidence>
<dbReference type="InterPro" id="IPR001303">
    <property type="entry name" value="Aldolase_II/adducin_N"/>
</dbReference>
<dbReference type="AlphaFoldDB" id="A0A0F9TX49"/>
<dbReference type="GO" id="GO:0046872">
    <property type="term" value="F:metal ion binding"/>
    <property type="evidence" value="ECO:0007669"/>
    <property type="project" value="UniProtKB-KW"/>
</dbReference>
<dbReference type="PANTHER" id="PTHR22789:SF0">
    <property type="entry name" value="3-OXO-TETRONATE 4-PHOSPHATE DECARBOXYLASE-RELATED"/>
    <property type="match status" value="1"/>
</dbReference>
<dbReference type="SMART" id="SM01007">
    <property type="entry name" value="Aldolase_II"/>
    <property type="match status" value="1"/>
</dbReference>
<name>A0A0F9TX49_9ZZZZ</name>
<reference evidence="4" key="1">
    <citation type="journal article" date="2015" name="Nature">
        <title>Complex archaea that bridge the gap between prokaryotes and eukaryotes.</title>
        <authorList>
            <person name="Spang A."/>
            <person name="Saw J.H."/>
            <person name="Jorgensen S.L."/>
            <person name="Zaremba-Niedzwiedzka K."/>
            <person name="Martijn J."/>
            <person name="Lind A.E."/>
            <person name="van Eijk R."/>
            <person name="Schleper C."/>
            <person name="Guy L."/>
            <person name="Ettema T.J."/>
        </authorList>
    </citation>
    <scope>NUCLEOTIDE SEQUENCE</scope>
</reference>
<dbReference type="GO" id="GO:0016832">
    <property type="term" value="F:aldehyde-lyase activity"/>
    <property type="evidence" value="ECO:0007669"/>
    <property type="project" value="TreeGrafter"/>
</dbReference>
<dbReference type="PANTHER" id="PTHR22789">
    <property type="entry name" value="FUCULOSE PHOSPHATE ALDOLASE"/>
    <property type="match status" value="1"/>
</dbReference>
<keyword evidence="2" id="KW-0456">Lyase</keyword>